<evidence type="ECO:0000259" key="1">
    <source>
        <dbReference type="Pfam" id="PF12697"/>
    </source>
</evidence>
<dbReference type="InterPro" id="IPR050266">
    <property type="entry name" value="AB_hydrolase_sf"/>
</dbReference>
<dbReference type="SUPFAM" id="SSF53474">
    <property type="entry name" value="alpha/beta-Hydrolases"/>
    <property type="match status" value="1"/>
</dbReference>
<feature type="domain" description="AB hydrolase-1" evidence="1">
    <location>
        <begin position="44"/>
        <end position="256"/>
    </location>
</feature>
<dbReference type="Gene3D" id="3.40.50.1820">
    <property type="entry name" value="alpha/beta hydrolase"/>
    <property type="match status" value="1"/>
</dbReference>
<comment type="caution">
    <text evidence="2">The sequence shown here is derived from an EMBL/GenBank/DDBJ whole genome shotgun (WGS) entry which is preliminary data.</text>
</comment>
<dbReference type="EMBL" id="PEXV01000145">
    <property type="protein sequence ID" value="PIS41169.1"/>
    <property type="molecule type" value="Genomic_DNA"/>
</dbReference>
<gene>
    <name evidence="2" type="ORF">COT25_04545</name>
</gene>
<protein>
    <recommendedName>
        <fullName evidence="1">AB hydrolase-1 domain-containing protein</fullName>
    </recommendedName>
</protein>
<accession>A0A2H0YSB4</accession>
<reference evidence="3" key="1">
    <citation type="submission" date="2017-09" db="EMBL/GenBank/DDBJ databases">
        <title>Depth-based differentiation of microbial function through sediment-hosted aquifers and enrichment of novel symbionts in the deep terrestrial subsurface.</title>
        <authorList>
            <person name="Probst A.J."/>
            <person name="Ladd B."/>
            <person name="Jarett J.K."/>
            <person name="Geller-Mcgrath D.E."/>
            <person name="Sieber C.M.K."/>
            <person name="Emerson J.B."/>
            <person name="Anantharaman K."/>
            <person name="Thomas B.C."/>
            <person name="Malmstrom R."/>
            <person name="Stieglmeier M."/>
            <person name="Klingl A."/>
            <person name="Woyke T."/>
            <person name="Ryan C.M."/>
            <person name="Banfield J.F."/>
        </authorList>
    </citation>
    <scope>NUCLEOTIDE SEQUENCE [LARGE SCALE GENOMIC DNA]</scope>
</reference>
<dbReference type="PANTHER" id="PTHR43798">
    <property type="entry name" value="MONOACYLGLYCEROL LIPASE"/>
    <property type="match status" value="1"/>
</dbReference>
<proteinExistence type="predicted"/>
<dbReference type="AlphaFoldDB" id="A0A2H0YSB4"/>
<dbReference type="InterPro" id="IPR029058">
    <property type="entry name" value="AB_hydrolase_fold"/>
</dbReference>
<evidence type="ECO:0000313" key="3">
    <source>
        <dbReference type="Proteomes" id="UP000228711"/>
    </source>
</evidence>
<dbReference type="Proteomes" id="UP000228711">
    <property type="component" value="Unassembled WGS sequence"/>
</dbReference>
<dbReference type="InterPro" id="IPR000073">
    <property type="entry name" value="AB_hydrolase_1"/>
</dbReference>
<evidence type="ECO:0000313" key="2">
    <source>
        <dbReference type="EMBL" id="PIS41169.1"/>
    </source>
</evidence>
<dbReference type="Pfam" id="PF12697">
    <property type="entry name" value="Abhydrolase_6"/>
    <property type="match status" value="1"/>
</dbReference>
<name>A0A2H0YSB4_9BACT</name>
<sequence length="263" mass="30183">MDMPLILVCEFSYNIQIMNSLRKYSISTSHGTIHTLERGSGTPVVFLHGWSVNGFTCLRILETLSKHHRVLVPTIPGFSPSFEWKKKPTPEDFSDALSQWFDAVHISNPIVIGHSLGGVMAIVLTQAREKSIKKLILIDTVGVPGERHSKDWVTSWLNKRVNTYKRYGVFDVARYVDKSFLKNAAFRTKDFLYLSTFARHIDIRDYIKNFTLPIMILWGEEDIFTPVSIAYELQKVTPHAEIKTVPGNHDWPVFEPTFLEPYL</sequence>
<dbReference type="PRINTS" id="PR00111">
    <property type="entry name" value="ABHYDROLASE"/>
</dbReference>
<organism evidence="2 3">
    <name type="scientific">Candidatus Kerfeldbacteria bacterium CG08_land_8_20_14_0_20_42_7</name>
    <dbReference type="NCBI Taxonomy" id="2014245"/>
    <lineage>
        <taxon>Bacteria</taxon>
        <taxon>Candidatus Kerfeldiibacteriota</taxon>
    </lineage>
</organism>